<reference evidence="2 3" key="1">
    <citation type="submission" date="2016-10" db="EMBL/GenBank/DDBJ databases">
        <authorList>
            <person name="de Groot N.N."/>
        </authorList>
    </citation>
    <scope>NUCLEOTIDE SEQUENCE [LARGE SCALE GENOMIC DNA]</scope>
    <source>
        <strain evidence="2 3">DSM 2698</strain>
    </source>
</reference>
<evidence type="ECO:0000313" key="3">
    <source>
        <dbReference type="Proteomes" id="UP000199347"/>
    </source>
</evidence>
<dbReference type="STRING" id="1120955.SAMN03080610_02304"/>
<dbReference type="Proteomes" id="UP000199347">
    <property type="component" value="Unassembled WGS sequence"/>
</dbReference>
<proteinExistence type="predicted"/>
<dbReference type="OrthoDB" id="8453230at2"/>
<evidence type="ECO:0000313" key="2">
    <source>
        <dbReference type="EMBL" id="SCZ38613.1"/>
    </source>
</evidence>
<dbReference type="AlphaFoldDB" id="A0A1G5NMG8"/>
<gene>
    <name evidence="2" type="ORF">SAMN03080610_02304</name>
</gene>
<dbReference type="EMBL" id="FMVW01000005">
    <property type="protein sequence ID" value="SCZ38613.1"/>
    <property type="molecule type" value="Genomic_DNA"/>
</dbReference>
<keyword evidence="1" id="KW-0812">Transmembrane</keyword>
<dbReference type="RefSeq" id="WP_092812884.1">
    <property type="nucleotide sequence ID" value="NZ_FMVW01000005.1"/>
</dbReference>
<organism evidence="2 3">
    <name type="scientific">Afifella marina DSM 2698</name>
    <dbReference type="NCBI Taxonomy" id="1120955"/>
    <lineage>
        <taxon>Bacteria</taxon>
        <taxon>Pseudomonadati</taxon>
        <taxon>Pseudomonadota</taxon>
        <taxon>Alphaproteobacteria</taxon>
        <taxon>Hyphomicrobiales</taxon>
        <taxon>Afifellaceae</taxon>
        <taxon>Afifella</taxon>
    </lineage>
</organism>
<accession>A0A1G5NMG8</accession>
<keyword evidence="1" id="KW-0472">Membrane</keyword>
<keyword evidence="1" id="KW-1133">Transmembrane helix</keyword>
<evidence type="ECO:0000256" key="1">
    <source>
        <dbReference type="SAM" id="Phobius"/>
    </source>
</evidence>
<protein>
    <submittedName>
        <fullName evidence="2">Uncharacterized protein</fullName>
    </submittedName>
</protein>
<sequence>MAEFIAVWLPLVIIFLVFGGLMVIVSKKQMRSYSKHVAEVKAINDEIVAVNREVIAELREIKQILKDKN</sequence>
<name>A0A1G5NMG8_AFIMA</name>
<feature type="transmembrane region" description="Helical" evidence="1">
    <location>
        <begin position="6"/>
        <end position="25"/>
    </location>
</feature>
<keyword evidence="3" id="KW-1185">Reference proteome</keyword>